<dbReference type="EMBL" id="DUZY01000001">
    <property type="protein sequence ID" value="DAD20471.1"/>
    <property type="molecule type" value="Genomic_DNA"/>
</dbReference>
<sequence>MLKYSSLVPGKPKASQPLQMKKPYTRKLLDRDPPTPTSLRFFPRLLPSPATNPYHCLGSDS</sequence>
<dbReference type="AlphaFoldDB" id="A0A822XMP2"/>
<accession>A0A822XMP2</accession>
<reference evidence="2 3" key="1">
    <citation type="journal article" date="2020" name="Mol. Biol. Evol.">
        <title>Distinct Expression and Methylation Patterns for Genes with Different Fates following a Single Whole-Genome Duplication in Flowering Plants.</title>
        <authorList>
            <person name="Shi T."/>
            <person name="Rahmani R.S."/>
            <person name="Gugger P.F."/>
            <person name="Wang M."/>
            <person name="Li H."/>
            <person name="Zhang Y."/>
            <person name="Li Z."/>
            <person name="Wang Q."/>
            <person name="Van de Peer Y."/>
            <person name="Marchal K."/>
            <person name="Chen J."/>
        </authorList>
    </citation>
    <scope>NUCLEOTIDE SEQUENCE [LARGE SCALE GENOMIC DNA]</scope>
    <source>
        <tissue evidence="2">Leaf</tissue>
    </source>
</reference>
<protein>
    <submittedName>
        <fullName evidence="2">Uncharacterized protein</fullName>
    </submittedName>
</protein>
<proteinExistence type="predicted"/>
<comment type="caution">
    <text evidence="2">The sequence shown here is derived from an EMBL/GenBank/DDBJ whole genome shotgun (WGS) entry which is preliminary data.</text>
</comment>
<evidence type="ECO:0000256" key="1">
    <source>
        <dbReference type="SAM" id="MobiDB-lite"/>
    </source>
</evidence>
<keyword evidence="3" id="KW-1185">Reference proteome</keyword>
<organism evidence="2 3">
    <name type="scientific">Nelumbo nucifera</name>
    <name type="common">Sacred lotus</name>
    <dbReference type="NCBI Taxonomy" id="4432"/>
    <lineage>
        <taxon>Eukaryota</taxon>
        <taxon>Viridiplantae</taxon>
        <taxon>Streptophyta</taxon>
        <taxon>Embryophyta</taxon>
        <taxon>Tracheophyta</taxon>
        <taxon>Spermatophyta</taxon>
        <taxon>Magnoliopsida</taxon>
        <taxon>Proteales</taxon>
        <taxon>Nelumbonaceae</taxon>
        <taxon>Nelumbo</taxon>
    </lineage>
</organism>
<evidence type="ECO:0000313" key="2">
    <source>
        <dbReference type="EMBL" id="DAD20471.1"/>
    </source>
</evidence>
<dbReference type="Proteomes" id="UP000607653">
    <property type="component" value="Unassembled WGS sequence"/>
</dbReference>
<feature type="region of interest" description="Disordered" evidence="1">
    <location>
        <begin position="1"/>
        <end position="44"/>
    </location>
</feature>
<gene>
    <name evidence="2" type="ORF">HUJ06_021934</name>
</gene>
<evidence type="ECO:0000313" key="3">
    <source>
        <dbReference type="Proteomes" id="UP000607653"/>
    </source>
</evidence>
<name>A0A822XMP2_NELNU</name>